<reference evidence="1" key="1">
    <citation type="submission" date="2023-01" db="EMBL/GenBank/DDBJ databases">
        <title>Genome assembly of the deep-sea coral Lophelia pertusa.</title>
        <authorList>
            <person name="Herrera S."/>
            <person name="Cordes E."/>
        </authorList>
    </citation>
    <scope>NUCLEOTIDE SEQUENCE</scope>
    <source>
        <strain evidence="1">USNM1676648</strain>
        <tissue evidence="1">Polyp</tissue>
    </source>
</reference>
<organism evidence="1 2">
    <name type="scientific">Desmophyllum pertusum</name>
    <dbReference type="NCBI Taxonomy" id="174260"/>
    <lineage>
        <taxon>Eukaryota</taxon>
        <taxon>Metazoa</taxon>
        <taxon>Cnidaria</taxon>
        <taxon>Anthozoa</taxon>
        <taxon>Hexacorallia</taxon>
        <taxon>Scleractinia</taxon>
        <taxon>Caryophylliina</taxon>
        <taxon>Caryophylliidae</taxon>
        <taxon>Desmophyllum</taxon>
    </lineage>
</organism>
<evidence type="ECO:0000313" key="1">
    <source>
        <dbReference type="EMBL" id="KAJ7363505.1"/>
    </source>
</evidence>
<dbReference type="Proteomes" id="UP001163046">
    <property type="component" value="Unassembled WGS sequence"/>
</dbReference>
<gene>
    <name evidence="1" type="ORF">OS493_009660</name>
</gene>
<name>A0A9X0CLN8_9CNID</name>
<sequence length="72" mass="8196">MYDPKVNLSKCMSRESSAYKINGIRDYYKEGDDPRKLSFGLTHVNKGLKKSLPRFQTSGRAMHWPCAQVTTG</sequence>
<evidence type="ECO:0000313" key="2">
    <source>
        <dbReference type="Proteomes" id="UP001163046"/>
    </source>
</evidence>
<dbReference type="AlphaFoldDB" id="A0A9X0CLN8"/>
<comment type="caution">
    <text evidence="1">The sequence shown here is derived from an EMBL/GenBank/DDBJ whole genome shotgun (WGS) entry which is preliminary data.</text>
</comment>
<protein>
    <submittedName>
        <fullName evidence="1">Uncharacterized protein</fullName>
    </submittedName>
</protein>
<keyword evidence="2" id="KW-1185">Reference proteome</keyword>
<accession>A0A9X0CLN8</accession>
<dbReference type="EMBL" id="MU827305">
    <property type="protein sequence ID" value="KAJ7363505.1"/>
    <property type="molecule type" value="Genomic_DNA"/>
</dbReference>
<proteinExistence type="predicted"/>